<name>A0A0D9YWM0_9ORYZ</name>
<reference evidence="1" key="2">
    <citation type="submission" date="2018-05" db="EMBL/GenBank/DDBJ databases">
        <title>OgluRS3 (Oryza glumaepatula Reference Sequence Version 3).</title>
        <authorList>
            <person name="Zhang J."/>
            <person name="Kudrna D."/>
            <person name="Lee S."/>
            <person name="Talag J."/>
            <person name="Welchert J."/>
            <person name="Wing R.A."/>
        </authorList>
    </citation>
    <scope>NUCLEOTIDE SEQUENCE [LARGE SCALE GENOMIC DNA]</scope>
</reference>
<evidence type="ECO:0000313" key="1">
    <source>
        <dbReference type="EnsemblPlants" id="OGLUM02G28930.1"/>
    </source>
</evidence>
<sequence length="104" mass="11396">MAAEVEWRVLCWCCRLPALAPSVSATPFFLTCGDWRRALLPCRDVNGIAIRCKQASAPGRARLVRADTRSAAGLGLDERWVQQMLSRITDGWMDPGGSCDGSNE</sequence>
<dbReference type="Proteomes" id="UP000026961">
    <property type="component" value="Chromosome 2"/>
</dbReference>
<organism evidence="1">
    <name type="scientific">Oryza glumipatula</name>
    <dbReference type="NCBI Taxonomy" id="40148"/>
    <lineage>
        <taxon>Eukaryota</taxon>
        <taxon>Viridiplantae</taxon>
        <taxon>Streptophyta</taxon>
        <taxon>Embryophyta</taxon>
        <taxon>Tracheophyta</taxon>
        <taxon>Spermatophyta</taxon>
        <taxon>Magnoliopsida</taxon>
        <taxon>Liliopsida</taxon>
        <taxon>Poales</taxon>
        <taxon>Poaceae</taxon>
        <taxon>BOP clade</taxon>
        <taxon>Oryzoideae</taxon>
        <taxon>Oryzeae</taxon>
        <taxon>Oryzinae</taxon>
        <taxon>Oryza</taxon>
    </lineage>
</organism>
<proteinExistence type="predicted"/>
<evidence type="ECO:0000313" key="2">
    <source>
        <dbReference type="Proteomes" id="UP000026961"/>
    </source>
</evidence>
<dbReference type="AlphaFoldDB" id="A0A0D9YWM0"/>
<dbReference type="Gramene" id="OGLUM02G28930.1">
    <property type="protein sequence ID" value="OGLUM02G28930.1"/>
    <property type="gene ID" value="OGLUM02G28930"/>
</dbReference>
<dbReference type="HOGENOM" id="CLU_2254320_0_0_1"/>
<keyword evidence="2" id="KW-1185">Reference proteome</keyword>
<dbReference type="EnsemblPlants" id="OGLUM02G28930.1">
    <property type="protein sequence ID" value="OGLUM02G28930.1"/>
    <property type="gene ID" value="OGLUM02G28930"/>
</dbReference>
<reference evidence="1" key="1">
    <citation type="submission" date="2015-04" db="UniProtKB">
        <authorList>
            <consortium name="EnsemblPlants"/>
        </authorList>
    </citation>
    <scope>IDENTIFICATION</scope>
</reference>
<accession>A0A0D9YWM0</accession>
<protein>
    <submittedName>
        <fullName evidence="1">Uncharacterized protein</fullName>
    </submittedName>
</protein>